<dbReference type="GO" id="GO:0001179">
    <property type="term" value="F:RNA polymerase I general transcription initiation factor binding"/>
    <property type="evidence" value="ECO:0007669"/>
    <property type="project" value="TreeGrafter"/>
</dbReference>
<feature type="compositionally biased region" description="Low complexity" evidence="1">
    <location>
        <begin position="368"/>
        <end position="379"/>
    </location>
</feature>
<protein>
    <submittedName>
        <fullName evidence="4">Uncharacterized protein</fullName>
    </submittedName>
</protein>
<dbReference type="GO" id="GO:0070860">
    <property type="term" value="C:RNA polymerase I core factor complex"/>
    <property type="evidence" value="ECO:0007669"/>
    <property type="project" value="TreeGrafter"/>
</dbReference>
<evidence type="ECO:0000256" key="1">
    <source>
        <dbReference type="SAM" id="MobiDB-lite"/>
    </source>
</evidence>
<evidence type="ECO:0000259" key="2">
    <source>
        <dbReference type="Pfam" id="PF20639"/>
    </source>
</evidence>
<feature type="region of interest" description="Disordered" evidence="1">
    <location>
        <begin position="549"/>
        <end position="621"/>
    </location>
</feature>
<feature type="region of interest" description="Disordered" evidence="1">
    <location>
        <begin position="471"/>
        <end position="535"/>
    </location>
</feature>
<feature type="compositionally biased region" description="Low complexity" evidence="1">
    <location>
        <begin position="497"/>
        <end position="535"/>
    </location>
</feature>
<feature type="compositionally biased region" description="Basic residues" evidence="1">
    <location>
        <begin position="608"/>
        <end position="621"/>
    </location>
</feature>
<evidence type="ECO:0000313" key="5">
    <source>
        <dbReference type="Proteomes" id="UP000242791"/>
    </source>
</evidence>
<feature type="domain" description="RRN6 K-rich C-terminal" evidence="2">
    <location>
        <begin position="446"/>
        <end position="621"/>
    </location>
</feature>
<dbReference type="VEuPathDB" id="FungiDB:ACJ73_02040"/>
<dbReference type="Pfam" id="PF20639">
    <property type="entry name" value="Rrn6_K-rich"/>
    <property type="match status" value="1"/>
</dbReference>
<proteinExistence type="predicted"/>
<accession>A0A1J9QDN7</accession>
<keyword evidence="5" id="KW-1185">Reference proteome</keyword>
<dbReference type="PANTHER" id="PTHR28221:SF2">
    <property type="entry name" value="RNA POLYMERASE I-SPECIFIC TRANSCRIPTION INITIATION FACTOR RRN6"/>
    <property type="match status" value="1"/>
</dbReference>
<dbReference type="GO" id="GO:0042790">
    <property type="term" value="P:nucleolar large rRNA transcription by RNA polymerase I"/>
    <property type="evidence" value="ECO:0007669"/>
    <property type="project" value="TreeGrafter"/>
</dbReference>
<gene>
    <name evidence="4" type="ORF">ACJ73_02040</name>
</gene>
<sequence length="621" mass="68860">MAQVFRFAFSPDDPSIPMSVADPFFLPLPTSNSRGPRALEPSQAGVYFSSLIFQQIVNSSVTDPTNGSKTLMLVKFIGQRSDLEVIEALYVARADGGDETYEPFASTPPRVKTEKSSKLVDDDDDFIVDDLNAVVLPLYAERRNWHRNSRNSREHPIGVSPNGENWVDLYELASAAVTEQIGNRGRSIMSEKGSQTFNNWLENLTTKFEEFALGDSALSSNSRTMLDILPFPPFLDDIDRNTRDFDQFLTRLEDPTHSILPLGYEITHLPMIYSPTSSISIPDTGSRGVIPTNITKLYDSVVRDWLFPLPGDFPNKIRMAKEKNIRNIVMQLILSRIVLTRRSIPGPHDLSLRLISESAKEDRPSSHPPSSAAWSSQAPYFAQSQNPTITTTSSHGKTELEQPNFFQASSQTTTAATATITTPCATLRVYTSLKQPDQPRLTRRIADILSHWKVGTDPSAYDWQATVRTLRDEEEQDAESQSASRRRKRREARGLQRRQQQQSQQSYLPSSSATTPAPASGPTLASTSSIPTPSASQVPVVRMWGSLRQQQSSREVGQGSFLGPGTDRGATTSSQMVVRSNQVTEEGDVPMTQVESGIFGGRNASSRRVAKERKKKRAAGF</sequence>
<dbReference type="InterPro" id="IPR048536">
    <property type="entry name" value="Rrn6_K-rich"/>
</dbReference>
<name>A0A1J9QDN7_9EURO</name>
<dbReference type="InterPro" id="IPR019350">
    <property type="entry name" value="RNA_pol_I-sp_TIF_RRN6-like"/>
</dbReference>
<evidence type="ECO:0000259" key="3">
    <source>
        <dbReference type="Pfam" id="PF20640"/>
    </source>
</evidence>
<dbReference type="InterPro" id="IPR048537">
    <property type="entry name" value="RRN6_HB"/>
</dbReference>
<dbReference type="PANTHER" id="PTHR28221">
    <property type="entry name" value="RNA POLYMERASE I-SPECIFIC TRANSCRIPTION INITIATION FACTOR RRN6"/>
    <property type="match status" value="1"/>
</dbReference>
<reference evidence="4 5" key="1">
    <citation type="submission" date="2015-08" db="EMBL/GenBank/DDBJ databases">
        <title>Emmonsia species relationships and genome sequence.</title>
        <authorList>
            <person name="Cuomo C.A."/>
            <person name="Schwartz I.S."/>
            <person name="Kenyon C."/>
            <person name="De Hoog G.S."/>
            <person name="Govender N.P."/>
            <person name="Botha A."/>
            <person name="Moreno L."/>
            <person name="De Vries M."/>
            <person name="Munoz J.F."/>
            <person name="Stielow J.B."/>
        </authorList>
    </citation>
    <scope>NUCLEOTIDE SEQUENCE [LARGE SCALE GENOMIC DNA]</scope>
    <source>
        <strain evidence="4 5">EI222</strain>
    </source>
</reference>
<dbReference type="OrthoDB" id="4090074at2759"/>
<comment type="caution">
    <text evidence="4">The sequence shown here is derived from an EMBL/GenBank/DDBJ whole genome shotgun (WGS) entry which is preliminary data.</text>
</comment>
<dbReference type="STRING" id="1658174.A0A1J9QDN7"/>
<feature type="region of interest" description="Disordered" evidence="1">
    <location>
        <begin position="358"/>
        <end position="379"/>
    </location>
</feature>
<dbReference type="Proteomes" id="UP000242791">
    <property type="component" value="Unassembled WGS sequence"/>
</dbReference>
<feature type="compositionally biased region" description="Polar residues" evidence="1">
    <location>
        <begin position="569"/>
        <end position="584"/>
    </location>
</feature>
<dbReference type="GO" id="GO:0001163">
    <property type="term" value="F:RNA polymerase I transcription regulatory region sequence-specific DNA binding"/>
    <property type="evidence" value="ECO:0007669"/>
    <property type="project" value="TreeGrafter"/>
</dbReference>
<dbReference type="Pfam" id="PF20640">
    <property type="entry name" value="Rrn6_HB"/>
    <property type="match status" value="1"/>
</dbReference>
<feature type="domain" description="RRN6 helical bundle" evidence="3">
    <location>
        <begin position="121"/>
        <end position="337"/>
    </location>
</feature>
<evidence type="ECO:0000313" key="4">
    <source>
        <dbReference type="EMBL" id="OJD26584.1"/>
    </source>
</evidence>
<dbReference type="EMBL" id="LGTZ01000204">
    <property type="protein sequence ID" value="OJD26584.1"/>
    <property type="molecule type" value="Genomic_DNA"/>
</dbReference>
<dbReference type="AlphaFoldDB" id="A0A1J9QDN7"/>
<organism evidence="4 5">
    <name type="scientific">Blastomyces percursus</name>
    <dbReference type="NCBI Taxonomy" id="1658174"/>
    <lineage>
        <taxon>Eukaryota</taxon>
        <taxon>Fungi</taxon>
        <taxon>Dikarya</taxon>
        <taxon>Ascomycota</taxon>
        <taxon>Pezizomycotina</taxon>
        <taxon>Eurotiomycetes</taxon>
        <taxon>Eurotiomycetidae</taxon>
        <taxon>Onygenales</taxon>
        <taxon>Ajellomycetaceae</taxon>
        <taxon>Blastomyces</taxon>
    </lineage>
</organism>